<gene>
    <name evidence="1" type="ORF">OFUS_LOCUS27017</name>
</gene>
<comment type="caution">
    <text evidence="1">The sequence shown here is derived from an EMBL/GenBank/DDBJ whole genome shotgun (WGS) entry which is preliminary data.</text>
</comment>
<evidence type="ECO:0000313" key="2">
    <source>
        <dbReference type="Proteomes" id="UP000749559"/>
    </source>
</evidence>
<organism evidence="1 2">
    <name type="scientific">Owenia fusiformis</name>
    <name type="common">Polychaete worm</name>
    <dbReference type="NCBI Taxonomy" id="6347"/>
    <lineage>
        <taxon>Eukaryota</taxon>
        <taxon>Metazoa</taxon>
        <taxon>Spiralia</taxon>
        <taxon>Lophotrochozoa</taxon>
        <taxon>Annelida</taxon>
        <taxon>Polychaeta</taxon>
        <taxon>Sedentaria</taxon>
        <taxon>Canalipalpata</taxon>
        <taxon>Sabellida</taxon>
        <taxon>Oweniida</taxon>
        <taxon>Oweniidae</taxon>
        <taxon>Owenia</taxon>
    </lineage>
</organism>
<dbReference type="AlphaFoldDB" id="A0A8S4QCR7"/>
<accession>A0A8S4QCR7</accession>
<dbReference type="EMBL" id="CAIIXF020000809">
    <property type="protein sequence ID" value="CAH1803422.1"/>
    <property type="molecule type" value="Genomic_DNA"/>
</dbReference>
<feature type="non-terminal residue" evidence="1">
    <location>
        <position position="1"/>
    </location>
</feature>
<keyword evidence="2" id="KW-1185">Reference proteome</keyword>
<reference evidence="1" key="1">
    <citation type="submission" date="2022-03" db="EMBL/GenBank/DDBJ databases">
        <authorList>
            <person name="Martin C."/>
        </authorList>
    </citation>
    <scope>NUCLEOTIDE SEQUENCE</scope>
</reference>
<name>A0A8S4QCR7_OWEFU</name>
<proteinExistence type="predicted"/>
<dbReference type="OrthoDB" id="413581at2759"/>
<evidence type="ECO:0000313" key="1">
    <source>
        <dbReference type="EMBL" id="CAH1803422.1"/>
    </source>
</evidence>
<dbReference type="Proteomes" id="UP000749559">
    <property type="component" value="Unassembled WGS sequence"/>
</dbReference>
<protein>
    <submittedName>
        <fullName evidence="1">Uncharacterized protein</fullName>
    </submittedName>
</protein>
<dbReference type="PANTHER" id="PTHR46104">
    <property type="entry name" value="GENE 9195-RELATED-RELATED"/>
    <property type="match status" value="1"/>
</dbReference>
<dbReference type="PANTHER" id="PTHR46104:SF1">
    <property type="entry name" value="GENE 9195-RELATED"/>
    <property type="match status" value="1"/>
</dbReference>
<sequence length="135" mass="14156">MSGECFGGYYCTSSATMTNPSNDGTTGDICPREEFCPNGTVAPQLCQAGYFLNSTGNDDVSDCELCTAGFCCAGSGNDAPTGLCSAVYYYPGGQDDDSSTGYNCKEATIAPLEVTLLLSDVPLAHTRTNWAWHTA</sequence>